<name>A0ACC1J623_9FUNG</name>
<gene>
    <name evidence="1" type="ORF">FBU59_004307</name>
</gene>
<accession>A0ACC1J623</accession>
<reference evidence="1" key="1">
    <citation type="submission" date="2022-07" db="EMBL/GenBank/DDBJ databases">
        <title>Phylogenomic reconstructions and comparative analyses of Kickxellomycotina fungi.</title>
        <authorList>
            <person name="Reynolds N.K."/>
            <person name="Stajich J.E."/>
            <person name="Barry K."/>
            <person name="Grigoriev I.V."/>
            <person name="Crous P."/>
            <person name="Smith M.E."/>
        </authorList>
    </citation>
    <scope>NUCLEOTIDE SEQUENCE</scope>
    <source>
        <strain evidence="1">NRRL 5244</strain>
    </source>
</reference>
<organism evidence="1 2">
    <name type="scientific">Linderina macrospora</name>
    <dbReference type="NCBI Taxonomy" id="4868"/>
    <lineage>
        <taxon>Eukaryota</taxon>
        <taxon>Fungi</taxon>
        <taxon>Fungi incertae sedis</taxon>
        <taxon>Zoopagomycota</taxon>
        <taxon>Kickxellomycotina</taxon>
        <taxon>Kickxellomycetes</taxon>
        <taxon>Kickxellales</taxon>
        <taxon>Kickxellaceae</taxon>
        <taxon>Linderina</taxon>
    </lineage>
</organism>
<sequence>MSTLIGVGLEYENKNTSSCRKVGQGVLHGCEDIVVDPGTGMAYLACGAIKPRQHWLLPDMEYDLANEVEKDHIYIMDEKDRYSELKAMERTADGSLVPFTQDFRVHGFDIYWDP</sequence>
<evidence type="ECO:0000313" key="1">
    <source>
        <dbReference type="EMBL" id="KAJ1938873.1"/>
    </source>
</evidence>
<protein>
    <submittedName>
        <fullName evidence="1">Uncharacterized protein</fullName>
    </submittedName>
</protein>
<proteinExistence type="predicted"/>
<evidence type="ECO:0000313" key="2">
    <source>
        <dbReference type="Proteomes" id="UP001150603"/>
    </source>
</evidence>
<dbReference type="Proteomes" id="UP001150603">
    <property type="component" value="Unassembled WGS sequence"/>
</dbReference>
<comment type="caution">
    <text evidence="1">The sequence shown here is derived from an EMBL/GenBank/DDBJ whole genome shotgun (WGS) entry which is preliminary data.</text>
</comment>
<dbReference type="EMBL" id="JANBPW010003027">
    <property type="protein sequence ID" value="KAJ1938873.1"/>
    <property type="molecule type" value="Genomic_DNA"/>
</dbReference>
<feature type="non-terminal residue" evidence="1">
    <location>
        <position position="114"/>
    </location>
</feature>
<keyword evidence="2" id="KW-1185">Reference proteome</keyword>